<gene>
    <name evidence="1" type="ORF">EZS27_038222</name>
</gene>
<proteinExistence type="predicted"/>
<name>A0A5J4PNM7_9ZZZZ</name>
<dbReference type="EMBL" id="SNRY01007409">
    <property type="protein sequence ID" value="KAA6310481.1"/>
    <property type="molecule type" value="Genomic_DNA"/>
</dbReference>
<dbReference type="AlphaFoldDB" id="A0A5J4PNM7"/>
<organism evidence="1">
    <name type="scientific">termite gut metagenome</name>
    <dbReference type="NCBI Taxonomy" id="433724"/>
    <lineage>
        <taxon>unclassified sequences</taxon>
        <taxon>metagenomes</taxon>
        <taxon>organismal metagenomes</taxon>
    </lineage>
</organism>
<accession>A0A5J4PNM7</accession>
<sequence length="72" mass="8332">MWKKSLNIVVVCSLWIFFLLFSCVDQSYDLDKDIDLTLTVGGESLIFPLGDTEKMFLSKFVKVEDSDLLYEE</sequence>
<feature type="non-terminal residue" evidence="1">
    <location>
        <position position="72"/>
    </location>
</feature>
<evidence type="ECO:0000313" key="1">
    <source>
        <dbReference type="EMBL" id="KAA6310481.1"/>
    </source>
</evidence>
<protein>
    <submittedName>
        <fullName evidence="1">Uncharacterized protein</fullName>
    </submittedName>
</protein>
<dbReference type="PROSITE" id="PS51257">
    <property type="entry name" value="PROKAR_LIPOPROTEIN"/>
    <property type="match status" value="1"/>
</dbReference>
<reference evidence="1" key="1">
    <citation type="submission" date="2019-03" db="EMBL/GenBank/DDBJ databases">
        <title>Single cell metagenomics reveals metabolic interactions within the superorganism composed of flagellate Streblomastix strix and complex community of Bacteroidetes bacteria on its surface.</title>
        <authorList>
            <person name="Treitli S.C."/>
            <person name="Kolisko M."/>
            <person name="Husnik F."/>
            <person name="Keeling P."/>
            <person name="Hampl V."/>
        </authorList>
    </citation>
    <scope>NUCLEOTIDE SEQUENCE</scope>
    <source>
        <strain evidence="1">STM</strain>
    </source>
</reference>
<comment type="caution">
    <text evidence="1">The sequence shown here is derived from an EMBL/GenBank/DDBJ whole genome shotgun (WGS) entry which is preliminary data.</text>
</comment>